<organism evidence="2">
    <name type="scientific">marine sediment metagenome</name>
    <dbReference type="NCBI Taxonomy" id="412755"/>
    <lineage>
        <taxon>unclassified sequences</taxon>
        <taxon>metagenomes</taxon>
        <taxon>ecological metagenomes</taxon>
    </lineage>
</organism>
<feature type="non-terminal residue" evidence="2">
    <location>
        <position position="1"/>
    </location>
</feature>
<evidence type="ECO:0000313" key="2">
    <source>
        <dbReference type="EMBL" id="GAH69086.1"/>
    </source>
</evidence>
<dbReference type="AlphaFoldDB" id="X1HFX3"/>
<name>X1HFX3_9ZZZZ</name>
<gene>
    <name evidence="2" type="ORF">S03H2_54738</name>
</gene>
<feature type="coiled-coil region" evidence="1">
    <location>
        <begin position="70"/>
        <end position="118"/>
    </location>
</feature>
<keyword evidence="1" id="KW-0175">Coiled coil</keyword>
<reference evidence="2" key="1">
    <citation type="journal article" date="2014" name="Front. Microbiol.">
        <title>High frequency of phylogenetically diverse reductive dehalogenase-homologous genes in deep subseafloor sedimentary metagenomes.</title>
        <authorList>
            <person name="Kawai M."/>
            <person name="Futagami T."/>
            <person name="Toyoda A."/>
            <person name="Takaki Y."/>
            <person name="Nishi S."/>
            <person name="Hori S."/>
            <person name="Arai W."/>
            <person name="Tsubouchi T."/>
            <person name="Morono Y."/>
            <person name="Uchiyama I."/>
            <person name="Ito T."/>
            <person name="Fujiyama A."/>
            <person name="Inagaki F."/>
            <person name="Takami H."/>
        </authorList>
    </citation>
    <scope>NUCLEOTIDE SEQUENCE</scope>
    <source>
        <strain evidence="2">Expedition CK06-06</strain>
    </source>
</reference>
<sequence length="119" mass="14038">DGRTNRVTLHPHCLRKFFRSYLGDADLSEHLMGHAHGLVKLYRNMKIEDLSEKYNNLMHNVTFFEVSPDLSGINEQMKEKETRINELNQKYNSIKIDHIQMQIDLGKALEKIEKLEKKK</sequence>
<evidence type="ECO:0000256" key="1">
    <source>
        <dbReference type="SAM" id="Coils"/>
    </source>
</evidence>
<proteinExistence type="predicted"/>
<dbReference type="EMBL" id="BARU01034915">
    <property type="protein sequence ID" value="GAH69086.1"/>
    <property type="molecule type" value="Genomic_DNA"/>
</dbReference>
<accession>X1HFX3</accession>
<comment type="caution">
    <text evidence="2">The sequence shown here is derived from an EMBL/GenBank/DDBJ whole genome shotgun (WGS) entry which is preliminary data.</text>
</comment>
<protein>
    <submittedName>
        <fullName evidence="2">Uncharacterized protein</fullName>
    </submittedName>
</protein>